<dbReference type="Pfam" id="PF10738">
    <property type="entry name" value="Lpp-LpqN"/>
    <property type="match status" value="1"/>
</dbReference>
<evidence type="ECO:0000313" key="4">
    <source>
        <dbReference type="Proteomes" id="UP000062255"/>
    </source>
</evidence>
<dbReference type="STRING" id="134601.AFA91_06625"/>
<dbReference type="OrthoDB" id="4752473at2"/>
<name>A0A0K0X2D3_MYCGD</name>
<dbReference type="InterPro" id="IPR019674">
    <property type="entry name" value="Lipoprotein_LpqN/LpqT-like"/>
</dbReference>
<evidence type="ECO:0000256" key="2">
    <source>
        <dbReference type="SAM" id="MobiDB-lite"/>
    </source>
</evidence>
<dbReference type="Proteomes" id="UP000062255">
    <property type="component" value="Chromosome"/>
</dbReference>
<sequence>MTESARRWRVLSAGVAAGLAGVVGLAGNTASAEPVFPMPPTPGPAPVTQAAPLAPAAAPAAAAVPATSSLGVMNQTSGVPAAAIPGAVTAPAAAPSVPTAAPSVPTAAPQIVPATSGTLSEFFAGQGVKMEPQVADNFTALNIVLPMPTNWTKVPDPNVPNAFAVIADRTSKDLYTPNAQVVVYKLVGDFDPRAAISHGYVDTQKLLGWRATDMSMSDFYGFPSAFIEGSYTEGSQVLNTSRRHVIATSGNDRYLVSLSVNWSAANQGISAAADATDAIVSGFRVSAPTPAAAAPPAAQPPVSPPMLPALPQLPGLPN</sequence>
<dbReference type="RefSeq" id="WP_049744014.1">
    <property type="nucleotide sequence ID" value="NZ_CP012150.1"/>
</dbReference>
<evidence type="ECO:0000313" key="3">
    <source>
        <dbReference type="EMBL" id="AKS31600.1"/>
    </source>
</evidence>
<dbReference type="AlphaFoldDB" id="A0A0K0X2D3"/>
<reference evidence="3 4" key="1">
    <citation type="submission" date="2015-07" db="EMBL/GenBank/DDBJ databases">
        <title>Complete genome sequence of Mycobacterium goodii X7B, a facultative thermophilic biodesulfurizing bacterium.</title>
        <authorList>
            <person name="Yu B."/>
            <person name="Li F."/>
            <person name="Xu P."/>
        </authorList>
    </citation>
    <scope>NUCLEOTIDE SEQUENCE [LARGE SCALE GENOMIC DNA]</scope>
    <source>
        <strain evidence="3 4">X7B</strain>
    </source>
</reference>
<dbReference type="KEGG" id="mgo:AFA91_06625"/>
<feature type="compositionally biased region" description="Pro residues" evidence="2">
    <location>
        <begin position="297"/>
        <end position="308"/>
    </location>
</feature>
<proteinExistence type="predicted"/>
<evidence type="ECO:0000256" key="1">
    <source>
        <dbReference type="ARBA" id="ARBA00022729"/>
    </source>
</evidence>
<dbReference type="Gene3D" id="3.40.1000.10">
    <property type="entry name" value="Mog1/PsbP, alpha/beta/alpha sandwich"/>
    <property type="match status" value="1"/>
</dbReference>
<protein>
    <submittedName>
        <fullName evidence="3">Proline-rich antigen</fullName>
    </submittedName>
</protein>
<organism evidence="3 4">
    <name type="scientific">Mycolicibacterium goodii</name>
    <name type="common">Mycobacterium goodii</name>
    <dbReference type="NCBI Taxonomy" id="134601"/>
    <lineage>
        <taxon>Bacteria</taxon>
        <taxon>Bacillati</taxon>
        <taxon>Actinomycetota</taxon>
        <taxon>Actinomycetes</taxon>
        <taxon>Mycobacteriales</taxon>
        <taxon>Mycobacteriaceae</taxon>
        <taxon>Mycolicibacterium</taxon>
    </lineage>
</organism>
<dbReference type="EMBL" id="CP012150">
    <property type="protein sequence ID" value="AKS31600.1"/>
    <property type="molecule type" value="Genomic_DNA"/>
</dbReference>
<gene>
    <name evidence="3" type="ORF">AFA91_06625</name>
</gene>
<accession>A0A0K0X2D3</accession>
<dbReference type="PATRIC" id="fig|134601.6.peg.1377"/>
<feature type="region of interest" description="Disordered" evidence="2">
    <location>
        <begin position="290"/>
        <end position="318"/>
    </location>
</feature>
<keyword evidence="1" id="KW-0732">Signal</keyword>